<accession>A0A7C9LQS2</accession>
<reference evidence="1 2" key="1">
    <citation type="submission" date="2019-09" db="EMBL/GenBank/DDBJ databases">
        <title>Prevotella A2879 sp. nov., isolated from an abscess of a patient.</title>
        <authorList>
            <person name="Buhl M."/>
            <person name="Oberhettinger P."/>
        </authorList>
    </citation>
    <scope>NUCLEOTIDE SEQUENCE [LARGE SCALE GENOMIC DNA]</scope>
    <source>
        <strain evidence="1 2">A2879</strain>
    </source>
</reference>
<sequence>MVDFKSFLLNHLKGLASRVMTNPRRLYHKKKSKYCYRDKCSIICNNCTGGVILHDLGLKFDTPTINTLFYSADDFIFFVSNIREFSKTDVFKINDSKYSYPVGGIKLGYRVVKIGFVHYSTFEEGKRKWIERFARVDFDNMVILWEGKGVDEKELVSLDALKFKKMVISNVNYALSDKFPFYRGSNLYENWFPGKILEYKNIFGLKRFLDDFDYISLINDGVKI</sequence>
<keyword evidence="2" id="KW-1185">Reference proteome</keyword>
<dbReference type="AlphaFoldDB" id="A0A7C9LQS2"/>
<protein>
    <submittedName>
        <fullName evidence="1">DUF1919 domain-containing protein</fullName>
    </submittedName>
</protein>
<dbReference type="Pfam" id="PF08942">
    <property type="entry name" value="DUF1919"/>
    <property type="match status" value="1"/>
</dbReference>
<name>A0A7C9LQS2_9BACT</name>
<dbReference type="SUPFAM" id="SSF142795">
    <property type="entry name" value="CAC2185-like"/>
    <property type="match status" value="1"/>
</dbReference>
<dbReference type="EMBL" id="VVIQ01000015">
    <property type="protein sequence ID" value="MUL28798.1"/>
    <property type="molecule type" value="Genomic_DNA"/>
</dbReference>
<proteinExistence type="predicted"/>
<dbReference type="Proteomes" id="UP000482295">
    <property type="component" value="Unassembled WGS sequence"/>
</dbReference>
<evidence type="ECO:0000313" key="2">
    <source>
        <dbReference type="Proteomes" id="UP000482295"/>
    </source>
</evidence>
<dbReference type="InterPro" id="IPR015037">
    <property type="entry name" value="DUF1919"/>
</dbReference>
<dbReference type="InterPro" id="IPR037226">
    <property type="entry name" value="CAC2185-like_sf"/>
</dbReference>
<gene>
    <name evidence="1" type="ORF">F0475_10930</name>
</gene>
<evidence type="ECO:0000313" key="1">
    <source>
        <dbReference type="EMBL" id="MUL28798.1"/>
    </source>
</evidence>
<organism evidence="1 2">
    <name type="scientific">Prevotella vespertina</name>
    <dbReference type="NCBI Taxonomy" id="2608404"/>
    <lineage>
        <taxon>Bacteria</taxon>
        <taxon>Pseudomonadati</taxon>
        <taxon>Bacteroidota</taxon>
        <taxon>Bacteroidia</taxon>
        <taxon>Bacteroidales</taxon>
        <taxon>Prevotellaceae</taxon>
        <taxon>Prevotella</taxon>
    </lineage>
</organism>
<comment type="caution">
    <text evidence="1">The sequence shown here is derived from an EMBL/GenBank/DDBJ whole genome shotgun (WGS) entry which is preliminary data.</text>
</comment>
<dbReference type="RefSeq" id="WP_155716633.1">
    <property type="nucleotide sequence ID" value="NZ_VVIQ01000015.1"/>
</dbReference>